<dbReference type="EMBL" id="BMHB01000001">
    <property type="protein sequence ID" value="GGI12981.1"/>
    <property type="molecule type" value="Genomic_DNA"/>
</dbReference>
<organism evidence="9 10">
    <name type="scientific">Gottfriedia solisilvae</name>
    <dbReference type="NCBI Taxonomy" id="1516104"/>
    <lineage>
        <taxon>Bacteria</taxon>
        <taxon>Bacillati</taxon>
        <taxon>Bacillota</taxon>
        <taxon>Bacilli</taxon>
        <taxon>Bacillales</taxon>
        <taxon>Bacillaceae</taxon>
        <taxon>Gottfriedia</taxon>
    </lineage>
</organism>
<keyword evidence="2" id="KW-0479">Metal-binding</keyword>
<evidence type="ECO:0000256" key="1">
    <source>
        <dbReference type="ARBA" id="ARBA00022670"/>
    </source>
</evidence>
<dbReference type="Gene3D" id="1.10.390.10">
    <property type="entry name" value="Neutral Protease Domain 2"/>
    <property type="match status" value="1"/>
</dbReference>
<evidence type="ECO:0000259" key="8">
    <source>
        <dbReference type="Pfam" id="PF07504"/>
    </source>
</evidence>
<dbReference type="RefSeq" id="WP_087997965.1">
    <property type="nucleotide sequence ID" value="NZ_BMHB01000001.1"/>
</dbReference>
<proteinExistence type="predicted"/>
<gene>
    <name evidence="9" type="ORF">GCM10007380_15630</name>
</gene>
<evidence type="ECO:0000256" key="4">
    <source>
        <dbReference type="ARBA" id="ARBA00022801"/>
    </source>
</evidence>
<evidence type="ECO:0000256" key="7">
    <source>
        <dbReference type="SAM" id="SignalP"/>
    </source>
</evidence>
<dbReference type="AlphaFoldDB" id="A0A8J3F149"/>
<evidence type="ECO:0000313" key="10">
    <source>
        <dbReference type="Proteomes" id="UP000626244"/>
    </source>
</evidence>
<evidence type="ECO:0000256" key="5">
    <source>
        <dbReference type="ARBA" id="ARBA00022833"/>
    </source>
</evidence>
<dbReference type="GO" id="GO:0004222">
    <property type="term" value="F:metalloendopeptidase activity"/>
    <property type="evidence" value="ECO:0007669"/>
    <property type="project" value="InterPro"/>
</dbReference>
<feature type="domain" description="FTP" evidence="8">
    <location>
        <begin position="63"/>
        <end position="109"/>
    </location>
</feature>
<dbReference type="InterPro" id="IPR001842">
    <property type="entry name" value="Peptidase_M36"/>
</dbReference>
<keyword evidence="10" id="KW-1185">Reference proteome</keyword>
<dbReference type="Pfam" id="PF07504">
    <property type="entry name" value="FTP"/>
    <property type="match status" value="1"/>
</dbReference>
<keyword evidence="5" id="KW-0862">Zinc</keyword>
<feature type="chain" id="PRO_5035260824" evidence="7">
    <location>
        <begin position="25"/>
        <end position="503"/>
    </location>
</feature>
<dbReference type="SUPFAM" id="SSF55486">
    <property type="entry name" value="Metalloproteases ('zincins'), catalytic domain"/>
    <property type="match status" value="1"/>
</dbReference>
<evidence type="ECO:0000256" key="3">
    <source>
        <dbReference type="ARBA" id="ARBA00022729"/>
    </source>
</evidence>
<dbReference type="Proteomes" id="UP000626244">
    <property type="component" value="Unassembled WGS sequence"/>
</dbReference>
<dbReference type="PANTHER" id="PTHR33794:SF1">
    <property type="entry name" value="BACILLOLYSIN"/>
    <property type="match status" value="1"/>
</dbReference>
<keyword evidence="6" id="KW-0482">Metalloprotease</keyword>
<keyword evidence="1" id="KW-0645">Protease</keyword>
<dbReference type="InterPro" id="IPR027268">
    <property type="entry name" value="Peptidase_M4/M1_CTD_sf"/>
</dbReference>
<evidence type="ECO:0000256" key="2">
    <source>
        <dbReference type="ARBA" id="ARBA00022723"/>
    </source>
</evidence>
<keyword evidence="4" id="KW-0378">Hydrolase</keyword>
<dbReference type="Pfam" id="PF02128">
    <property type="entry name" value="Peptidase_M36"/>
    <property type="match status" value="1"/>
</dbReference>
<protein>
    <submittedName>
        <fullName evidence="9">Bacillolysin</fullName>
    </submittedName>
</protein>
<feature type="signal peptide" evidence="7">
    <location>
        <begin position="1"/>
        <end position="24"/>
    </location>
</feature>
<evidence type="ECO:0000313" key="9">
    <source>
        <dbReference type="EMBL" id="GGI12981.1"/>
    </source>
</evidence>
<sequence length="503" mass="54978">MKKRKSIIVAASILLTMTVPTVMAERGAHSQAAVIETSDVRTAADQYLREHADKYNLKEDLSDLNVETVINSENGTYVRYQQTIEGAPVFSNQVTVTLDQTGKVLLVVSDYVPYKSVEKIKNKMSKEDAESKALKHIGAKDNGNWAKNSKEFGYMVEDGVAIPIYRVVVHTDEPFGAWESYIHAENGKLLKKRNLNQRATGTGKVFMPNPVATLGSTTGITDNRDADSTSLNNQLKAVSLLGLDGSGYLKGSYVNIYSKAKTFSSSNTFNFTRSNDSFEDVNTYYHIDTLQRYIQSIGFQNINNRSIKANVNTYTKDNSFYSPSTKELTFGSGGVDDAEDAGIIAHEYGHSIQDNQVPGFGNSAEGGAMGEGFGDFLGATYEDSLSTNGYGKGCIGEWDATSYSSSNPPCLRRLDNNKVYPRDWAGEVHADGEIWSQGEYDMAQAFGRDIATKIILQSHFSLTPNATFSDGARAIKQADVLLYGGAHGAQIDSIWAARGISTN</sequence>
<dbReference type="OrthoDB" id="5289240at2"/>
<evidence type="ECO:0000256" key="6">
    <source>
        <dbReference type="ARBA" id="ARBA00023049"/>
    </source>
</evidence>
<name>A0A8J3F149_9BACI</name>
<keyword evidence="3 7" id="KW-0732">Signal</keyword>
<dbReference type="PANTHER" id="PTHR33794">
    <property type="entry name" value="BACILLOLYSIN"/>
    <property type="match status" value="1"/>
</dbReference>
<dbReference type="GO" id="GO:0005615">
    <property type="term" value="C:extracellular space"/>
    <property type="evidence" value="ECO:0007669"/>
    <property type="project" value="InterPro"/>
</dbReference>
<reference evidence="10" key="1">
    <citation type="journal article" date="2019" name="Int. J. Syst. Evol. Microbiol.">
        <title>The Global Catalogue of Microorganisms (GCM) 10K type strain sequencing project: providing services to taxonomists for standard genome sequencing and annotation.</title>
        <authorList>
            <consortium name="The Broad Institute Genomics Platform"/>
            <consortium name="The Broad Institute Genome Sequencing Center for Infectious Disease"/>
            <person name="Wu L."/>
            <person name="Ma J."/>
        </authorList>
    </citation>
    <scope>NUCLEOTIDE SEQUENCE [LARGE SCALE GENOMIC DNA]</scope>
    <source>
        <strain evidence="10">CGMCC 1.14993</strain>
    </source>
</reference>
<dbReference type="GO" id="GO:0008270">
    <property type="term" value="F:zinc ion binding"/>
    <property type="evidence" value="ECO:0007669"/>
    <property type="project" value="InterPro"/>
</dbReference>
<dbReference type="InterPro" id="IPR050728">
    <property type="entry name" value="Zinc_Metalloprotease_M4"/>
</dbReference>
<dbReference type="GO" id="GO:0006508">
    <property type="term" value="P:proteolysis"/>
    <property type="evidence" value="ECO:0007669"/>
    <property type="project" value="UniProtKB-KW"/>
</dbReference>
<dbReference type="Gene3D" id="3.10.450.490">
    <property type="match status" value="1"/>
</dbReference>
<comment type="caution">
    <text evidence="9">The sequence shown here is derived from an EMBL/GenBank/DDBJ whole genome shotgun (WGS) entry which is preliminary data.</text>
</comment>
<dbReference type="InterPro" id="IPR011096">
    <property type="entry name" value="FTP_domain"/>
</dbReference>
<accession>A0A8J3F149</accession>